<protein>
    <submittedName>
        <fullName evidence="1">Proline-rich receptor-like protein kinase PERK8</fullName>
    </submittedName>
</protein>
<comment type="caution">
    <text evidence="1">The sequence shown here is derived from an EMBL/GenBank/DDBJ whole genome shotgun (WGS) entry which is preliminary data.</text>
</comment>
<gene>
    <name evidence="1" type="ORF">M6B38_129205</name>
</gene>
<organism evidence="1 2">
    <name type="scientific">Iris pallida</name>
    <name type="common">Sweet iris</name>
    <dbReference type="NCBI Taxonomy" id="29817"/>
    <lineage>
        <taxon>Eukaryota</taxon>
        <taxon>Viridiplantae</taxon>
        <taxon>Streptophyta</taxon>
        <taxon>Embryophyta</taxon>
        <taxon>Tracheophyta</taxon>
        <taxon>Spermatophyta</taxon>
        <taxon>Magnoliopsida</taxon>
        <taxon>Liliopsida</taxon>
        <taxon>Asparagales</taxon>
        <taxon>Iridaceae</taxon>
        <taxon>Iridoideae</taxon>
        <taxon>Irideae</taxon>
        <taxon>Iris</taxon>
    </lineage>
</organism>
<reference evidence="1" key="2">
    <citation type="submission" date="2023-04" db="EMBL/GenBank/DDBJ databases">
        <authorList>
            <person name="Bruccoleri R.E."/>
            <person name="Oakeley E.J."/>
            <person name="Faust A.-M."/>
            <person name="Dessus-Babus S."/>
            <person name="Altorfer M."/>
            <person name="Burckhardt D."/>
            <person name="Oertli M."/>
            <person name="Naumann U."/>
            <person name="Petersen F."/>
            <person name="Wong J."/>
        </authorList>
    </citation>
    <scope>NUCLEOTIDE SEQUENCE</scope>
    <source>
        <strain evidence="1">GSM-AAB239-AS_SAM_17_03QT</strain>
        <tissue evidence="1">Leaf</tissue>
    </source>
</reference>
<keyword evidence="2" id="KW-1185">Reference proteome</keyword>
<reference evidence="1" key="1">
    <citation type="journal article" date="2023" name="GigaByte">
        <title>Genome assembly of the bearded iris, Iris pallida Lam.</title>
        <authorList>
            <person name="Bruccoleri R.E."/>
            <person name="Oakeley E.J."/>
            <person name="Faust A.M.E."/>
            <person name="Altorfer M."/>
            <person name="Dessus-Babus S."/>
            <person name="Burckhardt D."/>
            <person name="Oertli M."/>
            <person name="Naumann U."/>
            <person name="Petersen F."/>
            <person name="Wong J."/>
        </authorList>
    </citation>
    <scope>NUCLEOTIDE SEQUENCE</scope>
    <source>
        <strain evidence="1">GSM-AAB239-AS_SAM_17_03QT</strain>
    </source>
</reference>
<evidence type="ECO:0000313" key="2">
    <source>
        <dbReference type="Proteomes" id="UP001140949"/>
    </source>
</evidence>
<keyword evidence="1" id="KW-0808">Transferase</keyword>
<keyword evidence="1" id="KW-0418">Kinase</keyword>
<dbReference type="GO" id="GO:0016301">
    <property type="term" value="F:kinase activity"/>
    <property type="evidence" value="ECO:0007669"/>
    <property type="project" value="UniProtKB-KW"/>
</dbReference>
<name>A0AAX6G5V9_IRIPA</name>
<sequence>MEVASADTAPHVSCGAGSCAALSGVRTTRMVGSGMPLSRGRRRWSGGRAG</sequence>
<dbReference type="EMBL" id="JANAVB010022597">
    <property type="protein sequence ID" value="KAJ6823833.1"/>
    <property type="molecule type" value="Genomic_DNA"/>
</dbReference>
<accession>A0AAX6G5V9</accession>
<proteinExistence type="predicted"/>
<dbReference type="Proteomes" id="UP001140949">
    <property type="component" value="Unassembled WGS sequence"/>
</dbReference>
<dbReference type="AlphaFoldDB" id="A0AAX6G5V9"/>
<keyword evidence="1" id="KW-0675">Receptor</keyword>
<evidence type="ECO:0000313" key="1">
    <source>
        <dbReference type="EMBL" id="KAJ6823833.1"/>
    </source>
</evidence>